<organism evidence="1 3">
    <name type="scientific">Bacteroides caecimuris</name>
    <dbReference type="NCBI Taxonomy" id="1796613"/>
    <lineage>
        <taxon>Bacteria</taxon>
        <taxon>Pseudomonadati</taxon>
        <taxon>Bacteroidota</taxon>
        <taxon>Bacteroidia</taxon>
        <taxon>Bacteroidales</taxon>
        <taxon>Bacteroidaceae</taxon>
        <taxon>Bacteroides</taxon>
    </lineage>
</organism>
<dbReference type="EMBL" id="SRYX01000119">
    <property type="protein sequence ID" value="TGY25141.1"/>
    <property type="molecule type" value="Genomic_DNA"/>
</dbReference>
<dbReference type="EMBL" id="CP015401">
    <property type="protein sequence ID" value="ANU57935.1"/>
    <property type="molecule type" value="Genomic_DNA"/>
</dbReference>
<protein>
    <submittedName>
        <fullName evidence="2">6-bladed beta-propeller</fullName>
    </submittedName>
</protein>
<dbReference type="Pfam" id="PF17170">
    <property type="entry name" value="DUF5128"/>
    <property type="match status" value="1"/>
</dbReference>
<dbReference type="OrthoDB" id="1096118at2"/>
<evidence type="ECO:0000313" key="4">
    <source>
        <dbReference type="Proteomes" id="UP000309566"/>
    </source>
</evidence>
<proteinExistence type="predicted"/>
<evidence type="ECO:0000313" key="3">
    <source>
        <dbReference type="Proteomes" id="UP000092631"/>
    </source>
</evidence>
<dbReference type="InterPro" id="IPR011042">
    <property type="entry name" value="6-blade_b-propeller_TolB-like"/>
</dbReference>
<accession>A0A1C7GZZ9</accession>
<sequence length="357" mass="41175">MKTNLLIICLFVIISCNSHKTEVQTGVTVLNVENLQFKDWASIIQVDSVIQLGINEDSLLSIAQKCVLANDRIIFWDYKLKSVYVYNRQGVFLFTVGKLGGAENECVELRDVTISPDQQSIELLDATGILVFSMQDGHFIEKKNIDGIKMLGCHRFSHTSEDSYLLFSDMEDYSIYKFTNGELEGLRKRNGIQLVSERFYHYDGHCMVLPDYGNYVVDIYRDGTLMPKYHIDFGNQALPEDKLPQTWKQFDKLEHTDDYFKSIVSVIEDDGFLYVRSVGPSRTYYDIYWDKKTGKILSGPADMQLGMMTFASCEGFLYGLVYPEYLSKESPLYPYVQSYVEDEDANPIILKFKFYEK</sequence>
<dbReference type="GeneID" id="82187552"/>
<dbReference type="STRING" id="1796613.A4V03_10395"/>
<reference evidence="2 4" key="3">
    <citation type="submission" date="2019-04" db="EMBL/GenBank/DDBJ databases">
        <title>Microbes associate with the intestines of laboratory mice.</title>
        <authorList>
            <person name="Navarre W."/>
            <person name="Wong E."/>
            <person name="Huang K."/>
            <person name="Tropini C."/>
            <person name="Ng K."/>
            <person name="Yu B."/>
        </authorList>
    </citation>
    <scope>NUCLEOTIDE SEQUENCE [LARGE SCALE GENOMIC DNA]</scope>
    <source>
        <strain evidence="2 4">NM63_1-25</strain>
    </source>
</reference>
<dbReference type="KEGG" id="bcae:A4V03_10395"/>
<accession>A0A4S2CBD5</accession>
<evidence type="ECO:0000313" key="2">
    <source>
        <dbReference type="EMBL" id="TGY25141.1"/>
    </source>
</evidence>
<dbReference type="AlphaFoldDB" id="A0A1C7GZZ9"/>
<gene>
    <name evidence="1" type="ORF">A4V03_10395</name>
    <name evidence="2" type="ORF">E5353_17800</name>
</gene>
<dbReference type="Proteomes" id="UP000309566">
    <property type="component" value="Unassembled WGS sequence"/>
</dbReference>
<dbReference type="Proteomes" id="UP000092631">
    <property type="component" value="Chromosome"/>
</dbReference>
<dbReference type="SUPFAM" id="SSF63829">
    <property type="entry name" value="Calcium-dependent phosphotriesterase"/>
    <property type="match status" value="1"/>
</dbReference>
<dbReference type="RefSeq" id="WP_065538879.1">
    <property type="nucleotide sequence ID" value="NZ_CAPDLJ010000083.1"/>
</dbReference>
<evidence type="ECO:0000313" key="1">
    <source>
        <dbReference type="EMBL" id="ANU57935.1"/>
    </source>
</evidence>
<dbReference type="PROSITE" id="PS51257">
    <property type="entry name" value="PROKAR_LIPOPROTEIN"/>
    <property type="match status" value="1"/>
</dbReference>
<keyword evidence="3" id="KW-1185">Reference proteome</keyword>
<reference evidence="1" key="2">
    <citation type="submission" date="2017-04" db="EMBL/GenBank/DDBJ databases">
        <title>Complete Genome Sequences of Twelve Strains of a Stable Defined Moderately Diverse Mouse Microbiota 2 (sDMDMm2).</title>
        <authorList>
            <person name="Uchimura Y."/>
            <person name="Wyss M."/>
            <person name="Brugiroux S."/>
            <person name="Limenitakis J.P."/>
            <person name="Stecher B."/>
            <person name="McCoy K.D."/>
            <person name="Macpherson A.J."/>
        </authorList>
    </citation>
    <scope>NUCLEOTIDE SEQUENCE</scope>
    <source>
        <strain evidence="1">I48</strain>
    </source>
</reference>
<dbReference type="Gene3D" id="2.120.10.30">
    <property type="entry name" value="TolB, C-terminal domain"/>
    <property type="match status" value="1"/>
</dbReference>
<reference evidence="3" key="1">
    <citation type="submission" date="2016-04" db="EMBL/GenBank/DDBJ databases">
        <title>Complete Genome Sequences of Twelve Strains of a Stable Defined Moderately Diverse Mouse Microbiota 2 (sDMDMm2).</title>
        <authorList>
            <person name="Uchimura Y."/>
            <person name="Wyss M."/>
            <person name="Brugiroux S."/>
            <person name="Limenitakis J.P."/>
            <person name="Stecher B."/>
            <person name="McCoy K.D."/>
            <person name="Macpherson A.J."/>
        </authorList>
    </citation>
    <scope>NUCLEOTIDE SEQUENCE [LARGE SCALE GENOMIC DNA]</scope>
    <source>
        <strain evidence="3">I48</strain>
    </source>
</reference>
<name>A0A1C7GZZ9_9BACE</name>